<evidence type="ECO:0000313" key="2">
    <source>
        <dbReference type="Proteomes" id="UP000015106"/>
    </source>
</evidence>
<protein>
    <submittedName>
        <fullName evidence="1">Uncharacterized protein</fullName>
    </submittedName>
</protein>
<organism evidence="1 2">
    <name type="scientific">Triticum urartu</name>
    <name type="common">Red wild einkorn</name>
    <name type="synonym">Crithodium urartu</name>
    <dbReference type="NCBI Taxonomy" id="4572"/>
    <lineage>
        <taxon>Eukaryota</taxon>
        <taxon>Viridiplantae</taxon>
        <taxon>Streptophyta</taxon>
        <taxon>Embryophyta</taxon>
        <taxon>Tracheophyta</taxon>
        <taxon>Spermatophyta</taxon>
        <taxon>Magnoliopsida</taxon>
        <taxon>Liliopsida</taxon>
        <taxon>Poales</taxon>
        <taxon>Poaceae</taxon>
        <taxon>BOP clade</taxon>
        <taxon>Pooideae</taxon>
        <taxon>Triticodae</taxon>
        <taxon>Triticeae</taxon>
        <taxon>Triticinae</taxon>
        <taxon>Triticum</taxon>
    </lineage>
</organism>
<dbReference type="Gramene" id="TuG1812G0700003065.01.T01">
    <property type="protein sequence ID" value="TuG1812G0700003065.01.T01.cds402873"/>
    <property type="gene ID" value="TuG1812G0700003065.01"/>
</dbReference>
<evidence type="ECO:0000313" key="1">
    <source>
        <dbReference type="EnsemblPlants" id="TuG1812G0700003065.01.T01.cds402873"/>
    </source>
</evidence>
<reference evidence="2" key="1">
    <citation type="journal article" date="2013" name="Nature">
        <title>Draft genome of the wheat A-genome progenitor Triticum urartu.</title>
        <authorList>
            <person name="Ling H.Q."/>
            <person name="Zhao S."/>
            <person name="Liu D."/>
            <person name="Wang J."/>
            <person name="Sun H."/>
            <person name="Zhang C."/>
            <person name="Fan H."/>
            <person name="Li D."/>
            <person name="Dong L."/>
            <person name="Tao Y."/>
            <person name="Gao C."/>
            <person name="Wu H."/>
            <person name="Li Y."/>
            <person name="Cui Y."/>
            <person name="Guo X."/>
            <person name="Zheng S."/>
            <person name="Wang B."/>
            <person name="Yu K."/>
            <person name="Liang Q."/>
            <person name="Yang W."/>
            <person name="Lou X."/>
            <person name="Chen J."/>
            <person name="Feng M."/>
            <person name="Jian J."/>
            <person name="Zhang X."/>
            <person name="Luo G."/>
            <person name="Jiang Y."/>
            <person name="Liu J."/>
            <person name="Wang Z."/>
            <person name="Sha Y."/>
            <person name="Zhang B."/>
            <person name="Wu H."/>
            <person name="Tang D."/>
            <person name="Shen Q."/>
            <person name="Xue P."/>
            <person name="Zou S."/>
            <person name="Wang X."/>
            <person name="Liu X."/>
            <person name="Wang F."/>
            <person name="Yang Y."/>
            <person name="An X."/>
            <person name="Dong Z."/>
            <person name="Zhang K."/>
            <person name="Zhang X."/>
            <person name="Luo M.C."/>
            <person name="Dvorak J."/>
            <person name="Tong Y."/>
            <person name="Wang J."/>
            <person name="Yang H."/>
            <person name="Li Z."/>
            <person name="Wang D."/>
            <person name="Zhang A."/>
            <person name="Wang J."/>
        </authorList>
    </citation>
    <scope>NUCLEOTIDE SEQUENCE</scope>
    <source>
        <strain evidence="2">cv. G1812</strain>
    </source>
</reference>
<keyword evidence="2" id="KW-1185">Reference proteome</keyword>
<reference evidence="1" key="3">
    <citation type="submission" date="2022-06" db="UniProtKB">
        <authorList>
            <consortium name="EnsemblPlants"/>
        </authorList>
    </citation>
    <scope>IDENTIFICATION</scope>
</reference>
<reference evidence="1" key="2">
    <citation type="submission" date="2018-03" db="EMBL/GenBank/DDBJ databases">
        <title>The Triticum urartu genome reveals the dynamic nature of wheat genome evolution.</title>
        <authorList>
            <person name="Ling H."/>
            <person name="Ma B."/>
            <person name="Shi X."/>
            <person name="Liu H."/>
            <person name="Dong L."/>
            <person name="Sun H."/>
            <person name="Cao Y."/>
            <person name="Gao Q."/>
            <person name="Zheng S."/>
            <person name="Li Y."/>
            <person name="Yu Y."/>
            <person name="Du H."/>
            <person name="Qi M."/>
            <person name="Li Y."/>
            <person name="Yu H."/>
            <person name="Cui Y."/>
            <person name="Wang N."/>
            <person name="Chen C."/>
            <person name="Wu H."/>
            <person name="Zhao Y."/>
            <person name="Zhang J."/>
            <person name="Li Y."/>
            <person name="Zhou W."/>
            <person name="Zhang B."/>
            <person name="Hu W."/>
            <person name="Eijk M."/>
            <person name="Tang J."/>
            <person name="Witsenboer H."/>
            <person name="Zhao S."/>
            <person name="Li Z."/>
            <person name="Zhang A."/>
            <person name="Wang D."/>
            <person name="Liang C."/>
        </authorList>
    </citation>
    <scope>NUCLEOTIDE SEQUENCE [LARGE SCALE GENOMIC DNA]</scope>
    <source>
        <strain evidence="1">cv. G1812</strain>
    </source>
</reference>
<sequence>MLACLTCRNFTCMEDMYYVQFICNICTLSASIHFSNLIVDLAVPLYICTAMLCVRLEVSWRTASCVH</sequence>
<dbReference type="Proteomes" id="UP000015106">
    <property type="component" value="Chromosome 7"/>
</dbReference>
<dbReference type="AlphaFoldDB" id="A0A8R7QZA1"/>
<dbReference type="EnsemblPlants" id="TuG1812G0700003065.01.T01">
    <property type="protein sequence ID" value="TuG1812G0700003065.01.T01.cds402873"/>
    <property type="gene ID" value="TuG1812G0700003065.01"/>
</dbReference>
<proteinExistence type="predicted"/>
<accession>A0A8R7QZA1</accession>
<name>A0A8R7QZA1_TRIUA</name>